<evidence type="ECO:0000313" key="3">
    <source>
        <dbReference type="EMBL" id="SVA81121.1"/>
    </source>
</evidence>
<dbReference type="InterPro" id="IPR000192">
    <property type="entry name" value="Aminotrans_V_dom"/>
</dbReference>
<reference evidence="3" key="1">
    <citation type="submission" date="2018-05" db="EMBL/GenBank/DDBJ databases">
        <authorList>
            <person name="Lanie J.A."/>
            <person name="Ng W.-L."/>
            <person name="Kazmierczak K.M."/>
            <person name="Andrzejewski T.M."/>
            <person name="Davidsen T.M."/>
            <person name="Wayne K.J."/>
            <person name="Tettelin H."/>
            <person name="Glass J.I."/>
            <person name="Rusch D."/>
            <person name="Podicherti R."/>
            <person name="Tsui H.-C.T."/>
            <person name="Winkler M.E."/>
        </authorList>
    </citation>
    <scope>NUCLEOTIDE SEQUENCE</scope>
</reference>
<gene>
    <name evidence="3" type="ORF">METZ01_LOCUS133975</name>
</gene>
<dbReference type="InterPro" id="IPR015424">
    <property type="entry name" value="PyrdxlP-dep_Trfase"/>
</dbReference>
<feature type="domain" description="Aminotransferase class V" evidence="2">
    <location>
        <begin position="52"/>
        <end position="383"/>
    </location>
</feature>
<protein>
    <recommendedName>
        <fullName evidence="2">Aminotransferase class V domain-containing protein</fullName>
    </recommendedName>
</protein>
<dbReference type="PANTHER" id="PTHR43092:SF2">
    <property type="entry name" value="HERCYNYLCYSTEINE SULFOXIDE LYASE"/>
    <property type="match status" value="1"/>
</dbReference>
<dbReference type="PANTHER" id="PTHR43092">
    <property type="entry name" value="L-CYSTEINE DESULFHYDRASE"/>
    <property type="match status" value="1"/>
</dbReference>
<keyword evidence="1" id="KW-0663">Pyridoxal phosphate</keyword>
<accession>A0A381YWW9</accession>
<dbReference type="Pfam" id="PF00266">
    <property type="entry name" value="Aminotran_5"/>
    <property type="match status" value="1"/>
</dbReference>
<dbReference type="Gene3D" id="3.90.1150.10">
    <property type="entry name" value="Aspartate Aminotransferase, domain 1"/>
    <property type="match status" value="1"/>
</dbReference>
<dbReference type="AlphaFoldDB" id="A0A381YWW9"/>
<dbReference type="EMBL" id="UINC01019187">
    <property type="protein sequence ID" value="SVA81121.1"/>
    <property type="molecule type" value="Genomic_DNA"/>
</dbReference>
<dbReference type="SUPFAM" id="SSF53383">
    <property type="entry name" value="PLP-dependent transferases"/>
    <property type="match status" value="1"/>
</dbReference>
<organism evidence="3">
    <name type="scientific">marine metagenome</name>
    <dbReference type="NCBI Taxonomy" id="408172"/>
    <lineage>
        <taxon>unclassified sequences</taxon>
        <taxon>metagenomes</taxon>
        <taxon>ecological metagenomes</taxon>
    </lineage>
</organism>
<dbReference type="Gene3D" id="3.40.640.10">
    <property type="entry name" value="Type I PLP-dependent aspartate aminotransferase-like (Major domain)"/>
    <property type="match status" value="1"/>
</dbReference>
<dbReference type="InterPro" id="IPR015422">
    <property type="entry name" value="PyrdxlP-dep_Trfase_small"/>
</dbReference>
<dbReference type="InterPro" id="IPR015421">
    <property type="entry name" value="PyrdxlP-dep_Trfase_major"/>
</dbReference>
<evidence type="ECO:0000259" key="2">
    <source>
        <dbReference type="Pfam" id="PF00266"/>
    </source>
</evidence>
<name>A0A381YWW9_9ZZZZ</name>
<sequence>MKNDSKYLKTLFQLDPKITFLNHGSYGSCPIPVFENYQKWQRMIEEHPVKFLQEDLYKYLDDSRDALGKYINCEKNDLIYVPNPTHAVANVINNVSLNKGDEVLTTDLEYGSCDRMWFYESIKRDFSYIRSKVSLPVIDNESFCKEFWNNVTERTKYIFISQITSSTGMILPIPEIVFEAKKRGIQTIIDGAHVPAHIDLDIKELDPDYYVGACHKWLCCPKGVSFLYVKKEHQKNIQPQIMSWGWGEEYDEFKKSTQLNSSSRFVNVFQWQGTRDMSAFLTVPTAIEFQNTYDWKSVRDRCKKMIISARDEITELTSLPKICPDDWLGQMTTVLFPMDDIGKFKNTLYNDYQIEIPTMSPDNHSGFRISLQGYNSELDVEYFIQTLKKFL</sequence>
<proteinExistence type="predicted"/>
<evidence type="ECO:0000256" key="1">
    <source>
        <dbReference type="ARBA" id="ARBA00022898"/>
    </source>
</evidence>